<dbReference type="InterPro" id="IPR003594">
    <property type="entry name" value="HATPase_dom"/>
</dbReference>
<protein>
    <recommendedName>
        <fullName evidence="3">histidine kinase</fullName>
        <ecNumber evidence="3">2.7.13.3</ecNumber>
    </recommendedName>
</protein>
<evidence type="ECO:0000259" key="12">
    <source>
        <dbReference type="PROSITE" id="PS50109"/>
    </source>
</evidence>
<dbReference type="SMART" id="SM00388">
    <property type="entry name" value="HisKA"/>
    <property type="match status" value="1"/>
</dbReference>
<evidence type="ECO:0000313" key="14">
    <source>
        <dbReference type="Proteomes" id="UP000584642"/>
    </source>
</evidence>
<dbReference type="PANTHER" id="PTHR45436:SF5">
    <property type="entry name" value="SENSOR HISTIDINE KINASE TRCS"/>
    <property type="match status" value="1"/>
</dbReference>
<comment type="catalytic activity">
    <reaction evidence="1">
        <text>ATP + protein L-histidine = ADP + protein N-phospho-L-histidine.</text>
        <dbReference type="EC" id="2.7.13.3"/>
    </reaction>
</comment>
<dbReference type="CDD" id="cd00082">
    <property type="entry name" value="HisKA"/>
    <property type="match status" value="1"/>
</dbReference>
<dbReference type="InterPro" id="IPR029151">
    <property type="entry name" value="Sensor-like_sf"/>
</dbReference>
<feature type="transmembrane region" description="Helical" evidence="11">
    <location>
        <begin position="20"/>
        <end position="38"/>
    </location>
</feature>
<evidence type="ECO:0000256" key="9">
    <source>
        <dbReference type="ARBA" id="ARBA00022989"/>
    </source>
</evidence>
<evidence type="ECO:0000256" key="3">
    <source>
        <dbReference type="ARBA" id="ARBA00012438"/>
    </source>
</evidence>
<dbReference type="SUPFAM" id="SSF47384">
    <property type="entry name" value="Homodimeric domain of signal transducing histidine kinase"/>
    <property type="match status" value="1"/>
</dbReference>
<gene>
    <name evidence="13" type="ORF">HND93_05350</name>
</gene>
<keyword evidence="10 11" id="KW-0472">Membrane</keyword>
<comment type="subcellular location">
    <subcellularLocation>
        <location evidence="2">Cell membrane</location>
        <topology evidence="2">Multi-pass membrane protein</topology>
    </subcellularLocation>
</comment>
<dbReference type="InterPro" id="IPR036097">
    <property type="entry name" value="HisK_dim/P_sf"/>
</dbReference>
<keyword evidence="6" id="KW-0808">Transferase</keyword>
<dbReference type="SMART" id="SM00387">
    <property type="entry name" value="HATPase_c"/>
    <property type="match status" value="1"/>
</dbReference>
<accession>A0ABX2T858</accession>
<feature type="transmembrane region" description="Helical" evidence="11">
    <location>
        <begin position="191"/>
        <end position="210"/>
    </location>
</feature>
<keyword evidence="14" id="KW-1185">Reference proteome</keyword>
<dbReference type="Pfam" id="PF02518">
    <property type="entry name" value="HATPase_c"/>
    <property type="match status" value="1"/>
</dbReference>
<dbReference type="InterPro" id="IPR004358">
    <property type="entry name" value="Sig_transdc_His_kin-like_C"/>
</dbReference>
<dbReference type="InterPro" id="IPR005467">
    <property type="entry name" value="His_kinase_dom"/>
</dbReference>
<dbReference type="EMBL" id="JABFDB010000002">
    <property type="protein sequence ID" value="NYZ19129.1"/>
    <property type="molecule type" value="Genomic_DNA"/>
</dbReference>
<keyword evidence="4" id="KW-1003">Cell membrane</keyword>
<evidence type="ECO:0000256" key="1">
    <source>
        <dbReference type="ARBA" id="ARBA00000085"/>
    </source>
</evidence>
<evidence type="ECO:0000256" key="2">
    <source>
        <dbReference type="ARBA" id="ARBA00004651"/>
    </source>
</evidence>
<keyword evidence="9 11" id="KW-1133">Transmembrane helix</keyword>
<dbReference type="Gene3D" id="1.10.287.130">
    <property type="match status" value="1"/>
</dbReference>
<evidence type="ECO:0000313" key="13">
    <source>
        <dbReference type="EMBL" id="NYZ19129.1"/>
    </source>
</evidence>
<dbReference type="PRINTS" id="PR00344">
    <property type="entry name" value="BCTRLSENSOR"/>
</dbReference>
<dbReference type="InterPro" id="IPR050428">
    <property type="entry name" value="TCS_sensor_his_kinase"/>
</dbReference>
<proteinExistence type="predicted"/>
<dbReference type="EC" id="2.7.13.3" evidence="3"/>
<dbReference type="CDD" id="cd00075">
    <property type="entry name" value="HATPase"/>
    <property type="match status" value="1"/>
</dbReference>
<dbReference type="Pfam" id="PF00512">
    <property type="entry name" value="HisKA"/>
    <property type="match status" value="1"/>
</dbReference>
<comment type="caution">
    <text evidence="13">The sequence shown here is derived from an EMBL/GenBank/DDBJ whole genome shotgun (WGS) entry which is preliminary data.</text>
</comment>
<dbReference type="SUPFAM" id="SSF55874">
    <property type="entry name" value="ATPase domain of HSP90 chaperone/DNA topoisomerase II/histidine kinase"/>
    <property type="match status" value="1"/>
</dbReference>
<dbReference type="GO" id="GO:0016301">
    <property type="term" value="F:kinase activity"/>
    <property type="evidence" value="ECO:0007669"/>
    <property type="project" value="UniProtKB-KW"/>
</dbReference>
<dbReference type="PANTHER" id="PTHR45436">
    <property type="entry name" value="SENSOR HISTIDINE KINASE YKOH"/>
    <property type="match status" value="1"/>
</dbReference>
<evidence type="ECO:0000256" key="5">
    <source>
        <dbReference type="ARBA" id="ARBA00022553"/>
    </source>
</evidence>
<dbReference type="InterPro" id="IPR036890">
    <property type="entry name" value="HATPase_C_sf"/>
</dbReference>
<evidence type="ECO:0000256" key="4">
    <source>
        <dbReference type="ARBA" id="ARBA00022475"/>
    </source>
</evidence>
<organism evidence="13 14">
    <name type="scientific">Azospirillum oleiclasticum</name>
    <dbReference type="NCBI Taxonomy" id="2735135"/>
    <lineage>
        <taxon>Bacteria</taxon>
        <taxon>Pseudomonadati</taxon>
        <taxon>Pseudomonadota</taxon>
        <taxon>Alphaproteobacteria</taxon>
        <taxon>Rhodospirillales</taxon>
        <taxon>Azospirillaceae</taxon>
        <taxon>Azospirillum</taxon>
    </lineage>
</organism>
<dbReference type="Gene3D" id="3.30.565.10">
    <property type="entry name" value="Histidine kinase-like ATPase, C-terminal domain"/>
    <property type="match status" value="1"/>
</dbReference>
<evidence type="ECO:0000256" key="11">
    <source>
        <dbReference type="SAM" id="Phobius"/>
    </source>
</evidence>
<evidence type="ECO:0000256" key="10">
    <source>
        <dbReference type="ARBA" id="ARBA00023136"/>
    </source>
</evidence>
<dbReference type="Proteomes" id="UP000584642">
    <property type="component" value="Unassembled WGS sequence"/>
</dbReference>
<evidence type="ECO:0000256" key="8">
    <source>
        <dbReference type="ARBA" id="ARBA00022777"/>
    </source>
</evidence>
<name>A0ABX2T858_9PROT</name>
<sequence>MAVTDDRRAERRLVRRDSALIAAIVAVTVLALSGGYAASRSLVEGLTEAHALRVAAGFTRSLADALIPFDREGRFTGMAGEEQEAVYRFAREVAHIDRIVAIGLDRVIVFDSAGERTGQINERPTIIDALTGGRSTVSFADLDKTAPPHGGPYIAETYVPVHSAGRLVGVFELYLDVSDYVTSVEEAFGTAYATVAVAVVLATVAAVALVDRSMRRRLADLRRMRALRDDAETARSAMERSLAQQRRFTANAAHELRTPLAVLRARLDGMEPAKAGALVPDVERMGRLVEQLLSVARLEARMVELSDGIDLGHVARDTVAHLFPLALLERKSIVLDAPAEPVPVRGNVFALEDALRNLIENALRHTPPDGAVDVTVTADATVEVGDRGPGLPETLRGQLFEPFVHGRGRRGGAGLGLAIVAETAAIHGGTAVALDRPGGGALFRLSLPHRSVQATDRSEHGT</sequence>
<feature type="domain" description="Histidine kinase" evidence="12">
    <location>
        <begin position="251"/>
        <end position="451"/>
    </location>
</feature>
<dbReference type="RefSeq" id="WP_180280905.1">
    <property type="nucleotide sequence ID" value="NZ_JABFDB010000002.1"/>
</dbReference>
<keyword evidence="5" id="KW-0597">Phosphoprotein</keyword>
<evidence type="ECO:0000256" key="6">
    <source>
        <dbReference type="ARBA" id="ARBA00022679"/>
    </source>
</evidence>
<dbReference type="SUPFAM" id="SSF103190">
    <property type="entry name" value="Sensory domain-like"/>
    <property type="match status" value="1"/>
</dbReference>
<dbReference type="PROSITE" id="PS50109">
    <property type="entry name" value="HIS_KIN"/>
    <property type="match status" value="1"/>
</dbReference>
<dbReference type="InterPro" id="IPR003661">
    <property type="entry name" value="HisK_dim/P_dom"/>
</dbReference>
<reference evidence="13 14" key="1">
    <citation type="submission" date="2020-05" db="EMBL/GenBank/DDBJ databases">
        <title>Azospirillum oleiclasticum sp. nov, a nitrogen-fixing and heavy crude oil-emulsifying bacterium isolated from the crude oil of Yumen Oilfield.</title>
        <authorList>
            <person name="Wu D."/>
            <person name="Cai M."/>
            <person name="Zhang X."/>
        </authorList>
    </citation>
    <scope>NUCLEOTIDE SEQUENCE [LARGE SCALE GENOMIC DNA]</scope>
    <source>
        <strain evidence="13 14">ROY-1-1-2</strain>
    </source>
</reference>
<keyword evidence="8 13" id="KW-0418">Kinase</keyword>
<keyword evidence="7 11" id="KW-0812">Transmembrane</keyword>
<evidence type="ECO:0000256" key="7">
    <source>
        <dbReference type="ARBA" id="ARBA00022692"/>
    </source>
</evidence>